<gene>
    <name evidence="1" type="primary">dptH</name>
    <name evidence="1" type="ORF">EXN05_03655</name>
</gene>
<protein>
    <submittedName>
        <fullName evidence="1">DNA phosphorothioation-dependent restriction protein DptH</fullName>
    </submittedName>
</protein>
<dbReference type="InterPro" id="IPR008571">
    <property type="entry name" value="HerA-like"/>
</dbReference>
<proteinExistence type="predicted"/>
<dbReference type="PANTHER" id="PTHR42957">
    <property type="entry name" value="HELICASE MJ1565-RELATED"/>
    <property type="match status" value="1"/>
</dbReference>
<organism evidence="1">
    <name type="scientific">Clostridium botulinum</name>
    <dbReference type="NCBI Taxonomy" id="1491"/>
    <lineage>
        <taxon>Bacteria</taxon>
        <taxon>Bacillati</taxon>
        <taxon>Bacillota</taxon>
        <taxon>Clostridia</taxon>
        <taxon>Eubacteriales</taxon>
        <taxon>Clostridiaceae</taxon>
        <taxon>Clostridium</taxon>
    </lineage>
</organism>
<dbReference type="SUPFAM" id="SSF52540">
    <property type="entry name" value="P-loop containing nucleoside triphosphate hydrolases"/>
    <property type="match status" value="1"/>
</dbReference>
<sequence length="1752" mass="202309">MHYMLDQFYNFLAKKVVEYFDGTRIYYGDRYEIQFEKESDVKHLYEEIKNISDSKLFKYQVNEKYEEYTTYSIKFNNIILIVAATIDGVNPDFLATLRNEVSNNMKSQFKNSAILFIHTSNKDTIIDGVINFKKEGMPFHSKTLIKDIDYLIDTSNLALSAKYVLKSDLIRREREESDEGQSILQYSDIVSIINKGYIDDYEFKDFELFRDPKLDTINDEKEAISRLKENSQAYLKIDNIHKYGGDIESNLEKFLDETGKKKLANKAWFNEEYKVVRQSMDNYDEKDIIYEGSSIENISKEDYWEKEEGPTKSQRRKRSIIVFNKDKVNTIKLSFAFDNKLEAMKDKGVKCDFGRNVSAKINNRKINVILEDLEDKVSFCKVSYSGKSNYEFKIVVIPMDKAIFEDTVVRTNYTIKIAKKEQNITLTTSDSEFTLNPYGEDTSSITLNFQDENVPINAINKFKVKNKIKIDENEDAYRFNLMLDNLIIPFNILGSNAKIARISGRQIWINKLRDKGSYKFLDNKIIKDDNVNFAYDEFKVNIDREEFILKNGGMAFVESNGKLKVRELEVCDKLKEAYNRILEYYKSNVVLPSLAYIDEDLAERLKTYIDIYYSELEKIKYNDNMCDEFVDLLRVGTIEGIGSARQILLTPLHPINVSYQLMITEELKDKVISDEEDLEKEIANKLDSINLIPYISFGGEKLYRSVEQNHSKEWKQYVINDIDFNERNRGFVKKLVREKINEFIKHFKTLFLSTELPLKINLINTGYSKDILQGIIDYYTEGLSKGIEKLRPLIINIYSKSGDSVFEELQNYVHADEAEEKLGLSFAIKSNNKKYSKDDIFDIINSKLSYYIKNYDTTKYEYSHITFYEMEHEFSNKNTKMDDINTGVSLGGLLSSVPSKEISKSYRTGYGTKFISSKNTLIKMATKMNALICSAENESPFDDSRCKTTAIDEYKEDQLNRIYESANWVTFINPIVGLQFFKDTIEEKDLLIIHYSDQYTPSSTYDSITVTKKTKQYKEVIKSFLENKNVLLGNDDELISKVINCFNAINGEWLLKIISCNGYEDREKISIVSTIKLSLSYFYNKNIIWVPISLEEILRVSKGCGLSSKEGLFSVRNLRGNGAYSDDLLLVGIECCADGNIDVHYYPIEVKIGQINGDVTKKAKLQAYKTRNHIEKNISKEINDKLQAKIFRDFLIKLVLVSIEKLKLYNVWDEQKWDSIIETDVRTKLLNDDYTISNSLDEIIGRGAIFTFKSDISFEKNGELVSIGVDELGGAFNQEEYDKGNKILKLVFPEASGYRNILRSVEEIKNNFILDKSDIKSNTLLYNLYEGRVCEMKEETSSNDNSNDEKSSSIYGGNSGEDIGAVIENKEPLSVLFGRDIHRDSEVIWNPTDSIQNNHTNTGIIGSMGTGKTQFTKSLIYQLNKNTYQNIDGKKIGLLIFDYKGDYIDDEFVVATNAKVYETYHLPFNPLELVQGNKDKNLLPLHTANTLKHTMTTAFGLGTVQENKLKELIMSAYDKRGIKKNDSSTWTNKPPTIAEVCREFFDNEDVKQDKLFACLDKLYDFEIFDPDVDSSKSLYDMIDGVTVINLSDSDSDIQNLVVGIILDIFYSQMKVLGESKYDDKYRQLSKMILVDEADNFLCENFQSLKKILKEGRMFGVGTILSTQLLSHFSTGDNEYANYILTWVVHKVSDLSIKDIKFIYNTTNKIQEDELFTKIKSLEKHKSLVKLGNVEDVIYMEDNAFWMEMQKNR</sequence>
<reference evidence="1" key="1">
    <citation type="submission" date="2019-02" db="EMBL/GenBank/DDBJ databases">
        <title>Genome sequencing of Clostridium botulinum clinical isolates.</title>
        <authorList>
            <person name="Brunt J."/>
            <person name="Van Vliet A.H.M."/>
            <person name="Stringer S.C."/>
            <person name="Grant K.A."/>
            <person name="Carter A.C."/>
            <person name="Peck M.W."/>
        </authorList>
    </citation>
    <scope>NUCLEOTIDE SEQUENCE</scope>
    <source>
        <strain evidence="1">H065060505</strain>
    </source>
</reference>
<dbReference type="InterPro" id="IPR027417">
    <property type="entry name" value="P-loop_NTPase"/>
</dbReference>
<comment type="caution">
    <text evidence="1">The sequence shown here is derived from an EMBL/GenBank/DDBJ whole genome shotgun (WGS) entry which is preliminary data.</text>
</comment>
<dbReference type="EMBL" id="SGMF01000004">
    <property type="protein sequence ID" value="NFC46410.1"/>
    <property type="molecule type" value="Genomic_DNA"/>
</dbReference>
<dbReference type="Gene3D" id="3.40.50.300">
    <property type="entry name" value="P-loop containing nucleotide triphosphate hydrolases"/>
    <property type="match status" value="2"/>
</dbReference>
<dbReference type="PANTHER" id="PTHR42957:SF1">
    <property type="entry name" value="HELICASE MJ1565-RELATED"/>
    <property type="match status" value="1"/>
</dbReference>
<evidence type="ECO:0000313" key="1">
    <source>
        <dbReference type="EMBL" id="NFC46410.1"/>
    </source>
</evidence>
<accession>A0A6G4CZP4</accession>
<dbReference type="InterPro" id="IPR017646">
    <property type="entry name" value="Dnd_assoc_2"/>
</dbReference>
<dbReference type="NCBIfam" id="TIGR03237">
    <property type="entry name" value="dnd_assoc_2"/>
    <property type="match status" value="1"/>
</dbReference>
<name>A0A6G4CZP4_CLOBO</name>